<keyword evidence="3" id="KW-1185">Reference proteome</keyword>
<keyword evidence="1" id="KW-0812">Transmembrane</keyword>
<feature type="transmembrane region" description="Helical" evidence="1">
    <location>
        <begin position="6"/>
        <end position="24"/>
    </location>
</feature>
<sequence>MWYHTGLMCVATILGNPFGSRYLLILNINKIKHRVLLAFGIALYIIGHSNVQTLPDEESY</sequence>
<proteinExistence type="predicted"/>
<organism evidence="2 3">
    <name type="scientific">Sporotomaculum syntrophicum</name>
    <dbReference type="NCBI Taxonomy" id="182264"/>
    <lineage>
        <taxon>Bacteria</taxon>
        <taxon>Bacillati</taxon>
        <taxon>Bacillota</taxon>
        <taxon>Clostridia</taxon>
        <taxon>Eubacteriales</taxon>
        <taxon>Desulfallaceae</taxon>
        <taxon>Sporotomaculum</taxon>
    </lineage>
</organism>
<evidence type="ECO:0000313" key="2">
    <source>
        <dbReference type="EMBL" id="KAF1084356.1"/>
    </source>
</evidence>
<accession>A0A9D3AXE6</accession>
<reference evidence="2" key="1">
    <citation type="submission" date="2016-02" db="EMBL/GenBank/DDBJ databases">
        <title>Draft Genome Sequence of Sporotomaculum syntrophicum Strain FB, a Syntrophic Benzoate Degrader.</title>
        <authorList>
            <person name="Nobu M.K."/>
            <person name="Narihiro T."/>
            <person name="Qiu Y.-L."/>
            <person name="Ohashi A."/>
            <person name="Liu W.-T."/>
            <person name="Yuji S."/>
        </authorList>
    </citation>
    <scope>NUCLEOTIDE SEQUENCE</scope>
    <source>
        <strain evidence="2">FB</strain>
    </source>
</reference>
<comment type="caution">
    <text evidence="2">The sequence shown here is derived from an EMBL/GenBank/DDBJ whole genome shotgun (WGS) entry which is preliminary data.</text>
</comment>
<dbReference type="AlphaFoldDB" id="A0A9D3AXE6"/>
<keyword evidence="1" id="KW-0472">Membrane</keyword>
<keyword evidence="1" id="KW-1133">Transmembrane helix</keyword>
<name>A0A9D3AXE6_9FIRM</name>
<evidence type="ECO:0000313" key="3">
    <source>
        <dbReference type="Proteomes" id="UP000798488"/>
    </source>
</evidence>
<feature type="transmembrane region" description="Helical" evidence="1">
    <location>
        <begin position="36"/>
        <end position="54"/>
    </location>
</feature>
<dbReference type="Proteomes" id="UP000798488">
    <property type="component" value="Unassembled WGS sequence"/>
</dbReference>
<evidence type="ECO:0000256" key="1">
    <source>
        <dbReference type="SAM" id="Phobius"/>
    </source>
</evidence>
<protein>
    <submittedName>
        <fullName evidence="2">Uncharacterized protein</fullName>
    </submittedName>
</protein>
<gene>
    <name evidence="2" type="ORF">SPSYN_02132</name>
</gene>
<dbReference type="EMBL" id="LSRS01000005">
    <property type="protein sequence ID" value="KAF1084356.1"/>
    <property type="molecule type" value="Genomic_DNA"/>
</dbReference>